<evidence type="ECO:0000256" key="3">
    <source>
        <dbReference type="ARBA" id="ARBA00022475"/>
    </source>
</evidence>
<name>A0A229P1E7_9BACL</name>
<dbReference type="PROSITE" id="PS50928">
    <property type="entry name" value="ABC_TM1"/>
    <property type="match status" value="1"/>
</dbReference>
<sequence>MEIVPNLSAASKGNNTSHSIFRWLAGVIMIAPATLIVIGLFLYPFMGSLVGSFRNESKEWTLDNYFYVLETYHMDLLFTIAICLISLVLVLALASLLAGWLRLKADPFVEFLFKIPLFVPFVVVGHAMRVFLAPHGTMNSLLASTGLFNPDSMPGVAFSTLGLIAALVWKNIGLTLLLVMGAFRGINSSYLEAARNSGAGSFRLIKDMMIPMSWGTISVAGILTFTSMIGNFSIPAMLGDGGGSQMLMIDLYYELIYRQDAGAANALGVISYIASMGAAIYYVKKVAKS</sequence>
<keyword evidence="2 7" id="KW-0813">Transport</keyword>
<dbReference type="InterPro" id="IPR035906">
    <property type="entry name" value="MetI-like_sf"/>
</dbReference>
<dbReference type="InterPro" id="IPR000515">
    <property type="entry name" value="MetI-like"/>
</dbReference>
<comment type="similarity">
    <text evidence="7">Belongs to the binding-protein-dependent transport system permease family.</text>
</comment>
<evidence type="ECO:0000256" key="4">
    <source>
        <dbReference type="ARBA" id="ARBA00022692"/>
    </source>
</evidence>
<dbReference type="Pfam" id="PF00528">
    <property type="entry name" value="BPD_transp_1"/>
    <property type="match status" value="1"/>
</dbReference>
<evidence type="ECO:0000259" key="8">
    <source>
        <dbReference type="PROSITE" id="PS50928"/>
    </source>
</evidence>
<feature type="domain" description="ABC transmembrane type-1" evidence="8">
    <location>
        <begin position="76"/>
        <end position="282"/>
    </location>
</feature>
<dbReference type="OrthoDB" id="44077at2"/>
<gene>
    <name evidence="9" type="ORF">CGZ75_05070</name>
</gene>
<reference evidence="9 10" key="1">
    <citation type="submission" date="2017-07" db="EMBL/GenBank/DDBJ databases">
        <title>Paenibacillus herberti R33 genome sequencing and assembly.</title>
        <authorList>
            <person name="Su W."/>
        </authorList>
    </citation>
    <scope>NUCLEOTIDE SEQUENCE [LARGE SCALE GENOMIC DNA]</scope>
    <source>
        <strain evidence="9 10">R33</strain>
    </source>
</reference>
<evidence type="ECO:0000256" key="6">
    <source>
        <dbReference type="ARBA" id="ARBA00023136"/>
    </source>
</evidence>
<keyword evidence="5 7" id="KW-1133">Transmembrane helix</keyword>
<evidence type="ECO:0000256" key="1">
    <source>
        <dbReference type="ARBA" id="ARBA00004651"/>
    </source>
</evidence>
<proteinExistence type="inferred from homology"/>
<dbReference type="PANTHER" id="PTHR43005">
    <property type="entry name" value="BLR7065 PROTEIN"/>
    <property type="match status" value="1"/>
</dbReference>
<feature type="transmembrane region" description="Helical" evidence="7">
    <location>
        <begin position="152"/>
        <end position="179"/>
    </location>
</feature>
<organism evidence="9 10">
    <name type="scientific">Paenibacillus herberti</name>
    <dbReference type="NCBI Taxonomy" id="1619309"/>
    <lineage>
        <taxon>Bacteria</taxon>
        <taxon>Bacillati</taxon>
        <taxon>Bacillota</taxon>
        <taxon>Bacilli</taxon>
        <taxon>Bacillales</taxon>
        <taxon>Paenibacillaceae</taxon>
        <taxon>Paenibacillus</taxon>
    </lineage>
</organism>
<feature type="transmembrane region" description="Helical" evidence="7">
    <location>
        <begin position="263"/>
        <end position="283"/>
    </location>
</feature>
<dbReference type="Proteomes" id="UP000215145">
    <property type="component" value="Unassembled WGS sequence"/>
</dbReference>
<comment type="subcellular location">
    <subcellularLocation>
        <location evidence="1 7">Cell membrane</location>
        <topology evidence="1 7">Multi-pass membrane protein</topology>
    </subcellularLocation>
</comment>
<dbReference type="AlphaFoldDB" id="A0A229P1E7"/>
<protein>
    <recommendedName>
        <fullName evidence="8">ABC transmembrane type-1 domain-containing protein</fullName>
    </recommendedName>
</protein>
<keyword evidence="3" id="KW-1003">Cell membrane</keyword>
<dbReference type="Gene3D" id="1.10.3720.10">
    <property type="entry name" value="MetI-like"/>
    <property type="match status" value="1"/>
</dbReference>
<dbReference type="CDD" id="cd06261">
    <property type="entry name" value="TM_PBP2"/>
    <property type="match status" value="1"/>
</dbReference>
<evidence type="ECO:0000256" key="5">
    <source>
        <dbReference type="ARBA" id="ARBA00022989"/>
    </source>
</evidence>
<comment type="caution">
    <text evidence="9">The sequence shown here is derived from an EMBL/GenBank/DDBJ whole genome shotgun (WGS) entry which is preliminary data.</text>
</comment>
<evidence type="ECO:0000313" key="9">
    <source>
        <dbReference type="EMBL" id="OXM16076.1"/>
    </source>
</evidence>
<evidence type="ECO:0000256" key="7">
    <source>
        <dbReference type="RuleBase" id="RU363032"/>
    </source>
</evidence>
<dbReference type="SUPFAM" id="SSF161098">
    <property type="entry name" value="MetI-like"/>
    <property type="match status" value="1"/>
</dbReference>
<feature type="transmembrane region" description="Helical" evidence="7">
    <location>
        <begin position="76"/>
        <end position="99"/>
    </location>
</feature>
<dbReference type="GO" id="GO:0055085">
    <property type="term" value="P:transmembrane transport"/>
    <property type="evidence" value="ECO:0007669"/>
    <property type="project" value="InterPro"/>
</dbReference>
<feature type="transmembrane region" description="Helical" evidence="7">
    <location>
        <begin position="20"/>
        <end position="43"/>
    </location>
</feature>
<evidence type="ECO:0000256" key="2">
    <source>
        <dbReference type="ARBA" id="ARBA00022448"/>
    </source>
</evidence>
<dbReference type="EMBL" id="NMUQ01000001">
    <property type="protein sequence ID" value="OXM16076.1"/>
    <property type="molecule type" value="Genomic_DNA"/>
</dbReference>
<feature type="transmembrane region" description="Helical" evidence="7">
    <location>
        <begin position="213"/>
        <end position="238"/>
    </location>
</feature>
<evidence type="ECO:0000313" key="10">
    <source>
        <dbReference type="Proteomes" id="UP000215145"/>
    </source>
</evidence>
<feature type="transmembrane region" description="Helical" evidence="7">
    <location>
        <begin position="111"/>
        <end position="132"/>
    </location>
</feature>
<accession>A0A229P1E7</accession>
<keyword evidence="4 7" id="KW-0812">Transmembrane</keyword>
<keyword evidence="6 7" id="KW-0472">Membrane</keyword>
<dbReference type="PANTHER" id="PTHR43005:SF1">
    <property type="entry name" value="SPERMIDINE_PUTRESCINE TRANSPORT SYSTEM PERMEASE PROTEIN"/>
    <property type="match status" value="1"/>
</dbReference>
<keyword evidence="10" id="KW-1185">Reference proteome</keyword>
<dbReference type="GO" id="GO:0005886">
    <property type="term" value="C:plasma membrane"/>
    <property type="evidence" value="ECO:0007669"/>
    <property type="project" value="UniProtKB-SubCell"/>
</dbReference>